<organism evidence="2 3">
    <name type="scientific">Providencia rettgeri</name>
    <dbReference type="NCBI Taxonomy" id="587"/>
    <lineage>
        <taxon>Bacteria</taxon>
        <taxon>Pseudomonadati</taxon>
        <taxon>Pseudomonadota</taxon>
        <taxon>Gammaproteobacteria</taxon>
        <taxon>Enterobacterales</taxon>
        <taxon>Morganellaceae</taxon>
        <taxon>Providencia</taxon>
    </lineage>
</organism>
<proteinExistence type="predicted"/>
<evidence type="ECO:0000313" key="2">
    <source>
        <dbReference type="EMBL" id="SUC31040.1"/>
    </source>
</evidence>
<dbReference type="GeneID" id="93672915"/>
<dbReference type="EMBL" id="UGTZ01000001">
    <property type="protein sequence ID" value="SUC31040.1"/>
    <property type="molecule type" value="Genomic_DNA"/>
</dbReference>
<sequence>MQTNSNEPIVTFSVAMSQEDAAAWIMEKAAELQKLAALKAKQADLQRQLEKLDDDIFDQAERCQVIISA</sequence>
<name>A0A379FQL0_PRORE</name>
<dbReference type="AlphaFoldDB" id="A0A379FQL0"/>
<keyword evidence="1" id="KW-0175">Coiled coil</keyword>
<gene>
    <name evidence="2" type="ORF">NCTC11801_01985</name>
</gene>
<evidence type="ECO:0000256" key="1">
    <source>
        <dbReference type="SAM" id="Coils"/>
    </source>
</evidence>
<reference evidence="2 3" key="1">
    <citation type="submission" date="2018-06" db="EMBL/GenBank/DDBJ databases">
        <authorList>
            <consortium name="Pathogen Informatics"/>
            <person name="Doyle S."/>
        </authorList>
    </citation>
    <scope>NUCLEOTIDE SEQUENCE [LARGE SCALE GENOMIC DNA]</scope>
    <source>
        <strain evidence="2 3">NCTC11801</strain>
    </source>
</reference>
<dbReference type="Proteomes" id="UP000254208">
    <property type="component" value="Unassembled WGS sequence"/>
</dbReference>
<evidence type="ECO:0000313" key="3">
    <source>
        <dbReference type="Proteomes" id="UP000254208"/>
    </source>
</evidence>
<protein>
    <submittedName>
        <fullName evidence="2">Uncharacterized protein</fullName>
    </submittedName>
</protein>
<feature type="coiled-coil region" evidence="1">
    <location>
        <begin position="28"/>
        <end position="55"/>
    </location>
</feature>
<accession>A0A379FQL0</accession>
<dbReference type="RefSeq" id="WP_115167081.1">
    <property type="nucleotide sequence ID" value="NZ_CP077317.1"/>
</dbReference>